<proteinExistence type="inferred from homology"/>
<dbReference type="InterPro" id="IPR004127">
    <property type="entry name" value="Prefoldin_subunit_alpha"/>
</dbReference>
<dbReference type="GO" id="GO:0007017">
    <property type="term" value="P:microtubule-based process"/>
    <property type="evidence" value="ECO:0007669"/>
    <property type="project" value="TreeGrafter"/>
</dbReference>
<keyword evidence="2" id="KW-0143">Chaperone</keyword>
<dbReference type="Gene3D" id="1.10.287.370">
    <property type="match status" value="1"/>
</dbReference>
<organism evidence="3 4">
    <name type="scientific">Drosophila lebanonensis</name>
    <name type="common">Fruit fly</name>
    <name type="synonym">Scaptodrosophila lebanonensis</name>
    <dbReference type="NCBI Taxonomy" id="7225"/>
    <lineage>
        <taxon>Eukaryota</taxon>
        <taxon>Metazoa</taxon>
        <taxon>Ecdysozoa</taxon>
        <taxon>Arthropoda</taxon>
        <taxon>Hexapoda</taxon>
        <taxon>Insecta</taxon>
        <taxon>Pterygota</taxon>
        <taxon>Neoptera</taxon>
        <taxon>Endopterygota</taxon>
        <taxon>Diptera</taxon>
        <taxon>Brachycera</taxon>
        <taxon>Muscomorpha</taxon>
        <taxon>Ephydroidea</taxon>
        <taxon>Drosophilidae</taxon>
        <taxon>Scaptodrosophila</taxon>
    </lineage>
</organism>
<accession>A0A6J2UII9</accession>
<dbReference type="GO" id="GO:0006457">
    <property type="term" value="P:protein folding"/>
    <property type="evidence" value="ECO:0007669"/>
    <property type="project" value="InterPro"/>
</dbReference>
<reference evidence="4" key="1">
    <citation type="submission" date="2025-08" db="UniProtKB">
        <authorList>
            <consortium name="RefSeq"/>
        </authorList>
    </citation>
    <scope>IDENTIFICATION</scope>
    <source>
        <strain evidence="4">11010-0011.00</strain>
        <tissue evidence="4">Whole body</tissue>
    </source>
</reference>
<name>A0A6J2UII9_DROLE</name>
<dbReference type="AlphaFoldDB" id="A0A6J2UII9"/>
<dbReference type="GO" id="GO:0005737">
    <property type="term" value="C:cytoplasm"/>
    <property type="evidence" value="ECO:0007669"/>
    <property type="project" value="TreeGrafter"/>
</dbReference>
<dbReference type="Pfam" id="PF02996">
    <property type="entry name" value="Prefoldin"/>
    <property type="match status" value="1"/>
</dbReference>
<dbReference type="SUPFAM" id="SSF46579">
    <property type="entry name" value="Prefoldin"/>
    <property type="match status" value="1"/>
</dbReference>
<dbReference type="GO" id="GO:0007021">
    <property type="term" value="P:tubulin complex assembly"/>
    <property type="evidence" value="ECO:0007669"/>
    <property type="project" value="TreeGrafter"/>
</dbReference>
<dbReference type="PANTHER" id="PTHR12409">
    <property type="entry name" value="PREFOLDIN SUBUNIT 3"/>
    <property type="match status" value="1"/>
</dbReference>
<dbReference type="GO" id="GO:0016272">
    <property type="term" value="C:prefoldin complex"/>
    <property type="evidence" value="ECO:0007669"/>
    <property type="project" value="InterPro"/>
</dbReference>
<comment type="similarity">
    <text evidence="1">Belongs to the prefoldin subunit alpha family.</text>
</comment>
<dbReference type="PANTHER" id="PTHR12409:SF0">
    <property type="entry name" value="PREFOLDIN SUBUNIT 3"/>
    <property type="match status" value="1"/>
</dbReference>
<dbReference type="Proteomes" id="UP000504634">
    <property type="component" value="Unplaced"/>
</dbReference>
<dbReference type="InterPro" id="IPR016655">
    <property type="entry name" value="PFD3"/>
</dbReference>
<sequence>MFAFMEQIEKPPLPAGSKTYTFIEPADFIEDIESYVAKAERKPFFEEPLCVLTEKYSNYGELALKLEPSYAEQQINIEMTKANLKLIKKFQEEKIEFMTRVQLFNKVYKDVFVPPVESVTIVIPGNVHMQFPLDEAEKYVIKQLGQMVQQLKIYEHDLNYLRDQMSTTNLNITRVYKYNIARSKSSQKPGNVSTTSGQN</sequence>
<dbReference type="OrthoDB" id="6375174at2759"/>
<dbReference type="CDD" id="cd23156">
    <property type="entry name" value="Prefoldin_3"/>
    <property type="match status" value="1"/>
</dbReference>
<protein>
    <submittedName>
        <fullName evidence="4">Prefoldin subunit 3</fullName>
    </submittedName>
</protein>
<dbReference type="RefSeq" id="XP_030388044.1">
    <property type="nucleotide sequence ID" value="XM_030532184.1"/>
</dbReference>
<keyword evidence="3" id="KW-1185">Reference proteome</keyword>
<evidence type="ECO:0000256" key="1">
    <source>
        <dbReference type="ARBA" id="ARBA00010048"/>
    </source>
</evidence>
<dbReference type="GO" id="GO:0015631">
    <property type="term" value="F:tubulin binding"/>
    <property type="evidence" value="ECO:0007669"/>
    <property type="project" value="TreeGrafter"/>
</dbReference>
<evidence type="ECO:0000313" key="4">
    <source>
        <dbReference type="RefSeq" id="XP_030388044.1"/>
    </source>
</evidence>
<evidence type="ECO:0000313" key="3">
    <source>
        <dbReference type="Proteomes" id="UP000504634"/>
    </source>
</evidence>
<dbReference type="InterPro" id="IPR009053">
    <property type="entry name" value="Prefoldin"/>
</dbReference>
<evidence type="ECO:0000256" key="2">
    <source>
        <dbReference type="ARBA" id="ARBA00023186"/>
    </source>
</evidence>
<dbReference type="GeneID" id="115634459"/>
<gene>
    <name evidence="4" type="primary">LOC115634459</name>
</gene>